<dbReference type="SUPFAM" id="SSF56796">
    <property type="entry name" value="Dehydroquinate synthase-like"/>
    <property type="match status" value="1"/>
</dbReference>
<dbReference type="PANTHER" id="PTHR11496">
    <property type="entry name" value="ALCOHOL DEHYDROGENASE"/>
    <property type="match status" value="1"/>
</dbReference>
<accession>A0A1Y4SXY4</accession>
<keyword evidence="7" id="KW-1185">Reference proteome</keyword>
<comment type="caution">
    <text evidence="6">The sequence shown here is derived from an EMBL/GenBank/DDBJ whole genome shotgun (WGS) entry which is preliminary data.</text>
</comment>
<sequence>MYFEFVNKTKVCAGQNALSQLEYECQQYHMKHPLILTDHVLYQLKYVDILTKHLSLDYSLYTDIPVDSSIHTIENITNYYLKENCDGLIALGGGSVLDTAKGVYLMLSQECESIEDILGFEDLKLGKDVPFFAIPTTSGTGSEATCVAVVSHPEKQVKLEIISQHIQSHVAFLDPVLTQNLPLKTTASTGIDALTHAIEAYTCSQKNPISDAYAILAIQTISQNILKVVENPKDENIRLNLALASYEAGCAFSNSMVGIVHAIGHALGAVCHIAHGDAMSMLLVPCMRYNLEVNKDLYGDLLLYLGQKELYSQTPKEQLGQKAIDYIASLLQTLHEKTNLPISLESIENLNEHIDEVIEKALNDGALIVNNKYANKQDIRNILEGHYGY</sequence>
<evidence type="ECO:0000313" key="7">
    <source>
        <dbReference type="Proteomes" id="UP000195305"/>
    </source>
</evidence>
<evidence type="ECO:0000313" key="6">
    <source>
        <dbReference type="EMBL" id="OUQ34786.1"/>
    </source>
</evidence>
<dbReference type="InterPro" id="IPR039697">
    <property type="entry name" value="Alcohol_dehydrogenase_Fe"/>
</dbReference>
<proteinExistence type="inferred from homology"/>
<dbReference type="PROSITE" id="PS00060">
    <property type="entry name" value="ADH_IRON_2"/>
    <property type="match status" value="1"/>
</dbReference>
<evidence type="ECO:0000259" key="4">
    <source>
        <dbReference type="Pfam" id="PF00465"/>
    </source>
</evidence>
<dbReference type="InterPro" id="IPR001670">
    <property type="entry name" value="ADH_Fe/GldA"/>
</dbReference>
<dbReference type="PROSITE" id="PS00913">
    <property type="entry name" value="ADH_IRON_1"/>
    <property type="match status" value="1"/>
</dbReference>
<dbReference type="CDD" id="cd14865">
    <property type="entry name" value="Fe-ADH-like"/>
    <property type="match status" value="1"/>
</dbReference>
<comment type="similarity">
    <text evidence="1">Belongs to the iron-containing alcohol dehydrogenase family.</text>
</comment>
<dbReference type="RefSeq" id="WP_087357811.1">
    <property type="nucleotide sequence ID" value="NZ_JACJKO010000005.1"/>
</dbReference>
<dbReference type="Gene3D" id="3.40.50.1970">
    <property type="match status" value="1"/>
</dbReference>
<keyword evidence="2" id="KW-0560">Oxidoreductase</keyword>
<dbReference type="EMBL" id="NFLJ01000013">
    <property type="protein sequence ID" value="OUQ34786.1"/>
    <property type="molecule type" value="Genomic_DNA"/>
</dbReference>
<gene>
    <name evidence="6" type="ORF">B5E75_05640</name>
</gene>
<dbReference type="OrthoDB" id="9804734at2"/>
<evidence type="ECO:0000259" key="5">
    <source>
        <dbReference type="Pfam" id="PF25137"/>
    </source>
</evidence>
<dbReference type="GO" id="GO:0046872">
    <property type="term" value="F:metal ion binding"/>
    <property type="evidence" value="ECO:0007669"/>
    <property type="project" value="InterPro"/>
</dbReference>
<dbReference type="InterPro" id="IPR018211">
    <property type="entry name" value="ADH_Fe_CS"/>
</dbReference>
<evidence type="ECO:0000256" key="2">
    <source>
        <dbReference type="ARBA" id="ARBA00023002"/>
    </source>
</evidence>
<evidence type="ECO:0000256" key="3">
    <source>
        <dbReference type="ARBA" id="ARBA00023027"/>
    </source>
</evidence>
<dbReference type="AlphaFoldDB" id="A0A1Y4SXY4"/>
<dbReference type="Gene3D" id="1.20.1090.10">
    <property type="entry name" value="Dehydroquinate synthase-like - alpha domain"/>
    <property type="match status" value="1"/>
</dbReference>
<dbReference type="PANTHER" id="PTHR11496:SF102">
    <property type="entry name" value="ALCOHOL DEHYDROGENASE 4"/>
    <property type="match status" value="1"/>
</dbReference>
<organism evidence="6 7">
    <name type="scientific">Massilimicrobiota timonensis</name>
    <dbReference type="NCBI Taxonomy" id="1776392"/>
    <lineage>
        <taxon>Bacteria</taxon>
        <taxon>Bacillati</taxon>
        <taxon>Bacillota</taxon>
        <taxon>Erysipelotrichia</taxon>
        <taxon>Erysipelotrichales</taxon>
        <taxon>Erysipelotrichaceae</taxon>
        <taxon>Massilimicrobiota</taxon>
    </lineage>
</organism>
<dbReference type="Proteomes" id="UP000195305">
    <property type="component" value="Unassembled WGS sequence"/>
</dbReference>
<dbReference type="InterPro" id="IPR056798">
    <property type="entry name" value="ADH_Fe_C"/>
</dbReference>
<dbReference type="GO" id="GO:0004022">
    <property type="term" value="F:alcohol dehydrogenase (NAD+) activity"/>
    <property type="evidence" value="ECO:0007669"/>
    <property type="project" value="TreeGrafter"/>
</dbReference>
<dbReference type="Pfam" id="PF25137">
    <property type="entry name" value="ADH_Fe_C"/>
    <property type="match status" value="1"/>
</dbReference>
<protein>
    <submittedName>
        <fullName evidence="6">Uncharacterized protein</fullName>
    </submittedName>
</protein>
<dbReference type="Pfam" id="PF00465">
    <property type="entry name" value="Fe-ADH"/>
    <property type="match status" value="1"/>
</dbReference>
<feature type="domain" description="Alcohol dehydrogenase iron-type/glycerol dehydrogenase GldA" evidence="4">
    <location>
        <begin position="9"/>
        <end position="175"/>
    </location>
</feature>
<reference evidence="6 7" key="1">
    <citation type="journal article" date="2018" name="BMC Genomics">
        <title>Whole genome sequencing and function prediction of 133 gut anaerobes isolated from chicken caecum in pure cultures.</title>
        <authorList>
            <person name="Medvecky M."/>
            <person name="Cejkova D."/>
            <person name="Polansky O."/>
            <person name="Karasova D."/>
            <person name="Kubasova T."/>
            <person name="Cizek A."/>
            <person name="Rychlik I."/>
        </authorList>
    </citation>
    <scope>NUCLEOTIDE SEQUENCE [LARGE SCALE GENOMIC DNA]</scope>
    <source>
        <strain evidence="6 7">An13</strain>
    </source>
</reference>
<name>A0A1Y4SXY4_9FIRM</name>
<evidence type="ECO:0000256" key="1">
    <source>
        <dbReference type="ARBA" id="ARBA00007358"/>
    </source>
</evidence>
<keyword evidence="3" id="KW-0520">NAD</keyword>
<dbReference type="FunFam" id="3.40.50.1970:FF:000003">
    <property type="entry name" value="Alcohol dehydrogenase, iron-containing"/>
    <property type="match status" value="1"/>
</dbReference>
<feature type="domain" description="Fe-containing alcohol dehydrogenase-like C-terminal" evidence="5">
    <location>
        <begin position="186"/>
        <end position="385"/>
    </location>
</feature>